<proteinExistence type="predicted"/>
<reference evidence="2" key="1">
    <citation type="journal article" date="2020" name="Stud. Mycol.">
        <title>101 Dothideomycetes genomes: A test case for predicting lifestyles and emergence of pathogens.</title>
        <authorList>
            <person name="Haridas S."/>
            <person name="Albert R."/>
            <person name="Binder M."/>
            <person name="Bloem J."/>
            <person name="LaButti K."/>
            <person name="Salamov A."/>
            <person name="Andreopoulos B."/>
            <person name="Baker S."/>
            <person name="Barry K."/>
            <person name="Bills G."/>
            <person name="Bluhm B."/>
            <person name="Cannon C."/>
            <person name="Castanera R."/>
            <person name="Culley D."/>
            <person name="Daum C."/>
            <person name="Ezra D."/>
            <person name="Gonzalez J."/>
            <person name="Henrissat B."/>
            <person name="Kuo A."/>
            <person name="Liang C."/>
            <person name="Lipzen A."/>
            <person name="Lutzoni F."/>
            <person name="Magnuson J."/>
            <person name="Mondo S."/>
            <person name="Nolan M."/>
            <person name="Ohm R."/>
            <person name="Pangilinan J."/>
            <person name="Park H.-J."/>
            <person name="Ramirez L."/>
            <person name="Alfaro M."/>
            <person name="Sun H."/>
            <person name="Tritt A."/>
            <person name="Yoshinaga Y."/>
            <person name="Zwiers L.-H."/>
            <person name="Turgeon B."/>
            <person name="Goodwin S."/>
            <person name="Spatafora J."/>
            <person name="Crous P."/>
            <person name="Grigoriev I."/>
        </authorList>
    </citation>
    <scope>NUCLEOTIDE SEQUENCE [LARGE SCALE GENOMIC DNA]</scope>
    <source>
        <strain evidence="2">CECT 20119</strain>
    </source>
</reference>
<keyword evidence="2" id="KW-1185">Reference proteome</keyword>
<dbReference type="Proteomes" id="UP000799538">
    <property type="component" value="Unassembled WGS sequence"/>
</dbReference>
<protein>
    <submittedName>
        <fullName evidence="1">Uncharacterized protein</fullName>
    </submittedName>
</protein>
<accession>A0A6A6G2C9</accession>
<evidence type="ECO:0000313" key="2">
    <source>
        <dbReference type="Proteomes" id="UP000799538"/>
    </source>
</evidence>
<sequence>MPRILCLLQLCTSHPMHLLLHHECQRAYSLHFPLVSLWSGNLLMYESCRCRNCQIHPLVTRVLVRCLLLLHCFCTIGWVKGLSSAENHASLSLQHQPSPSIYKYRCNIFSLACSGFLGRSRTQSTY</sequence>
<evidence type="ECO:0000313" key="1">
    <source>
        <dbReference type="EMBL" id="KAF2219867.1"/>
    </source>
</evidence>
<name>A0A6A6G2C9_9PEZI</name>
<organism evidence="1 2">
    <name type="scientific">Elsinoe ampelina</name>
    <dbReference type="NCBI Taxonomy" id="302913"/>
    <lineage>
        <taxon>Eukaryota</taxon>
        <taxon>Fungi</taxon>
        <taxon>Dikarya</taxon>
        <taxon>Ascomycota</taxon>
        <taxon>Pezizomycotina</taxon>
        <taxon>Dothideomycetes</taxon>
        <taxon>Dothideomycetidae</taxon>
        <taxon>Myriangiales</taxon>
        <taxon>Elsinoaceae</taxon>
        <taxon>Elsinoe</taxon>
    </lineage>
</organism>
<dbReference type="AlphaFoldDB" id="A0A6A6G2C9"/>
<gene>
    <name evidence="1" type="ORF">BDZ85DRAFT_267741</name>
</gene>
<dbReference type="EMBL" id="ML992514">
    <property type="protein sequence ID" value="KAF2219867.1"/>
    <property type="molecule type" value="Genomic_DNA"/>
</dbReference>